<feature type="signal peptide" evidence="18">
    <location>
        <begin position="1"/>
        <end position="42"/>
    </location>
</feature>
<dbReference type="EMBL" id="PSZG01000002">
    <property type="protein sequence ID" value="RKO74120.1"/>
    <property type="molecule type" value="Genomic_DNA"/>
</dbReference>
<dbReference type="NCBIfam" id="NF007447">
    <property type="entry name" value="PRK10003.1"/>
    <property type="match status" value="1"/>
</dbReference>
<keyword evidence="5" id="KW-0410">Iron transport</keyword>
<name>A0A8B3F228_PECPM</name>
<comment type="subcellular location">
    <subcellularLocation>
        <location evidence="1 14">Cell outer membrane</location>
        <topology evidence="1 14">Multi-pass membrane protein</topology>
    </subcellularLocation>
</comment>
<organism evidence="21 22">
    <name type="scientific">Pectobacterium parmentieri</name>
    <dbReference type="NCBI Taxonomy" id="1905730"/>
    <lineage>
        <taxon>Bacteria</taxon>
        <taxon>Pseudomonadati</taxon>
        <taxon>Pseudomonadota</taxon>
        <taxon>Gammaproteobacteria</taxon>
        <taxon>Enterobacterales</taxon>
        <taxon>Pectobacteriaceae</taxon>
        <taxon>Pectobacterium</taxon>
    </lineage>
</organism>
<dbReference type="RefSeq" id="WP_033070984.1">
    <property type="nucleotide sequence ID" value="NZ_CP015749.1"/>
</dbReference>
<dbReference type="InterPro" id="IPR010105">
    <property type="entry name" value="TonB_sidphr_rcpt"/>
</dbReference>
<keyword evidence="3 14" id="KW-0813">Transport</keyword>
<protein>
    <submittedName>
        <fullName evidence="21">TonB-dependent siderophore receptor</fullName>
    </submittedName>
</protein>
<evidence type="ECO:0000256" key="12">
    <source>
        <dbReference type="ARBA" id="ARBA00023170"/>
    </source>
</evidence>
<feature type="domain" description="TonB-dependent receptor-like beta-barrel" evidence="19">
    <location>
        <begin position="271"/>
        <end position="720"/>
    </location>
</feature>
<evidence type="ECO:0000256" key="13">
    <source>
        <dbReference type="ARBA" id="ARBA00023237"/>
    </source>
</evidence>
<gene>
    <name evidence="21" type="ORF">C5E00_23050</name>
</gene>
<evidence type="ECO:0000256" key="8">
    <source>
        <dbReference type="ARBA" id="ARBA00023004"/>
    </source>
</evidence>
<dbReference type="PANTHER" id="PTHR32552:SF74">
    <property type="entry name" value="HYDROXAMATE SIDEROPHORE RECEPTOR FHUE"/>
    <property type="match status" value="1"/>
</dbReference>
<keyword evidence="13 14" id="KW-0998">Cell outer membrane</keyword>
<dbReference type="Pfam" id="PF00593">
    <property type="entry name" value="TonB_dep_Rec_b-barrel"/>
    <property type="match status" value="1"/>
</dbReference>
<keyword evidence="11 14" id="KW-0472">Membrane</keyword>
<dbReference type="GO" id="GO:0009279">
    <property type="term" value="C:cell outer membrane"/>
    <property type="evidence" value="ECO:0007669"/>
    <property type="project" value="UniProtKB-SubCell"/>
</dbReference>
<evidence type="ECO:0000256" key="16">
    <source>
        <dbReference type="PROSITE-ProRule" id="PRU10144"/>
    </source>
</evidence>
<evidence type="ECO:0000256" key="3">
    <source>
        <dbReference type="ARBA" id="ARBA00022448"/>
    </source>
</evidence>
<dbReference type="PANTHER" id="PTHR32552">
    <property type="entry name" value="FERRICHROME IRON RECEPTOR-RELATED"/>
    <property type="match status" value="1"/>
</dbReference>
<evidence type="ECO:0000313" key="21">
    <source>
        <dbReference type="EMBL" id="RKO74120.1"/>
    </source>
</evidence>
<dbReference type="PROSITE" id="PS00430">
    <property type="entry name" value="TONB_DEPENDENT_REC_1"/>
    <property type="match status" value="1"/>
</dbReference>
<evidence type="ECO:0000256" key="1">
    <source>
        <dbReference type="ARBA" id="ARBA00004571"/>
    </source>
</evidence>
<evidence type="ECO:0000256" key="15">
    <source>
        <dbReference type="PROSITE-ProRule" id="PRU10143"/>
    </source>
</evidence>
<comment type="caution">
    <text evidence="21">The sequence shown here is derived from an EMBL/GenBank/DDBJ whole genome shotgun (WGS) entry which is preliminary data.</text>
</comment>
<evidence type="ECO:0000256" key="6">
    <source>
        <dbReference type="ARBA" id="ARBA00022692"/>
    </source>
</evidence>
<dbReference type="OrthoDB" id="8663017at2"/>
<dbReference type="CDD" id="cd01347">
    <property type="entry name" value="ligand_gated_channel"/>
    <property type="match status" value="1"/>
</dbReference>
<evidence type="ECO:0000256" key="4">
    <source>
        <dbReference type="ARBA" id="ARBA00022452"/>
    </source>
</evidence>
<dbReference type="GO" id="GO:0038023">
    <property type="term" value="F:signaling receptor activity"/>
    <property type="evidence" value="ECO:0007669"/>
    <property type="project" value="InterPro"/>
</dbReference>
<keyword evidence="4 14" id="KW-1134">Transmembrane beta strand</keyword>
<proteinExistence type="inferred from homology"/>
<evidence type="ECO:0000259" key="19">
    <source>
        <dbReference type="Pfam" id="PF00593"/>
    </source>
</evidence>
<dbReference type="GO" id="GO:0015891">
    <property type="term" value="P:siderophore transport"/>
    <property type="evidence" value="ECO:0007669"/>
    <property type="project" value="InterPro"/>
</dbReference>
<keyword evidence="9" id="KW-0406">Ion transport</keyword>
<evidence type="ECO:0000259" key="20">
    <source>
        <dbReference type="Pfam" id="PF07715"/>
    </source>
</evidence>
<dbReference type="GO" id="GO:0015344">
    <property type="term" value="F:siderophore uptake transmembrane transporter activity"/>
    <property type="evidence" value="ECO:0007669"/>
    <property type="project" value="TreeGrafter"/>
</dbReference>
<dbReference type="Gene3D" id="2.170.130.10">
    <property type="entry name" value="TonB-dependent receptor, plug domain"/>
    <property type="match status" value="1"/>
</dbReference>
<dbReference type="Proteomes" id="UP000269665">
    <property type="component" value="Unassembled WGS sequence"/>
</dbReference>
<dbReference type="AlphaFoldDB" id="A0A8B3F228"/>
<evidence type="ECO:0000256" key="9">
    <source>
        <dbReference type="ARBA" id="ARBA00023065"/>
    </source>
</evidence>
<dbReference type="SUPFAM" id="SSF56935">
    <property type="entry name" value="Porins"/>
    <property type="match status" value="1"/>
</dbReference>
<dbReference type="PROSITE" id="PS52016">
    <property type="entry name" value="TONB_DEPENDENT_REC_3"/>
    <property type="match status" value="1"/>
</dbReference>
<dbReference type="InterPro" id="IPR039426">
    <property type="entry name" value="TonB-dep_rcpt-like"/>
</dbReference>
<evidence type="ECO:0000256" key="18">
    <source>
        <dbReference type="SAM" id="SignalP"/>
    </source>
</evidence>
<dbReference type="InterPro" id="IPR010916">
    <property type="entry name" value="TonB_box_CS"/>
</dbReference>
<keyword evidence="7 18" id="KW-0732">Signal</keyword>
<evidence type="ECO:0000256" key="17">
    <source>
        <dbReference type="RuleBase" id="RU003357"/>
    </source>
</evidence>
<evidence type="ECO:0000256" key="10">
    <source>
        <dbReference type="ARBA" id="ARBA00023077"/>
    </source>
</evidence>
<dbReference type="FunFam" id="2.170.130.10:FF:000006">
    <property type="entry name" value="FhuE outer membrane receptor"/>
    <property type="match status" value="1"/>
</dbReference>
<evidence type="ECO:0000256" key="5">
    <source>
        <dbReference type="ARBA" id="ARBA00022496"/>
    </source>
</evidence>
<dbReference type="InterPro" id="IPR010917">
    <property type="entry name" value="TonB_rcpt_CS"/>
</dbReference>
<dbReference type="InterPro" id="IPR012910">
    <property type="entry name" value="Plug_dom"/>
</dbReference>
<feature type="chain" id="PRO_5032304508" evidence="18">
    <location>
        <begin position="43"/>
        <end position="749"/>
    </location>
</feature>
<accession>A0A8B3F228</accession>
<evidence type="ECO:0000256" key="11">
    <source>
        <dbReference type="ARBA" id="ARBA00023136"/>
    </source>
</evidence>
<dbReference type="InterPro" id="IPR036942">
    <property type="entry name" value="Beta-barrel_TonB_sf"/>
</dbReference>
<dbReference type="Pfam" id="PF07715">
    <property type="entry name" value="Plug"/>
    <property type="match status" value="1"/>
</dbReference>
<keyword evidence="8" id="KW-0408">Iron</keyword>
<dbReference type="InterPro" id="IPR000531">
    <property type="entry name" value="Beta-barrel_TonB"/>
</dbReference>
<feature type="short sequence motif" description="TonB box" evidence="15">
    <location>
        <begin position="53"/>
        <end position="59"/>
    </location>
</feature>
<dbReference type="Gene3D" id="2.40.170.20">
    <property type="entry name" value="TonB-dependent receptor, beta-barrel domain"/>
    <property type="match status" value="1"/>
</dbReference>
<evidence type="ECO:0000256" key="7">
    <source>
        <dbReference type="ARBA" id="ARBA00022729"/>
    </source>
</evidence>
<keyword evidence="12 21" id="KW-0675">Receptor</keyword>
<evidence type="ECO:0000256" key="2">
    <source>
        <dbReference type="ARBA" id="ARBA00009810"/>
    </source>
</evidence>
<evidence type="ECO:0000256" key="14">
    <source>
        <dbReference type="PROSITE-ProRule" id="PRU01360"/>
    </source>
</evidence>
<sequence>MSFGVTRAGKMRVCDSSLAGTKPFGVSLLALLISASFLPAQAVAEENPASGDTLVVSANANANANAEASDPQDYSVKVTNAGTKMTLTPRDIPQSVSVISKQRIEDQNLQTIGEVMANTTGVSSKIIDSERVTYFSRGFRITNYLFDDIPTVVNEIWDFGDSGSDTAIYDRIEVVRGATGLMTGTGNPSAAVNMVRKHADSREFKGSVSGSYGSWDKQRMVADLSAPLTESGNVRGRVIAGYQDNDTWLDRYHGRKKFLYGVIDADVTESTTLSLGYNYQESNTDSPTWGGLPTWFTDGSPTNFGHKFNSAPNWSYSDKTSRKVFADLTQRFDNGWQVRMNGTHGETNFDSKLMYANGFPDKDTGILVDPSGANVGAYGGWNKGTRKVDAIDTYASGPFELLGRQHELVVGGSYTRQRSQFYNTQSTISPTDMGNYYNWNGNIADPTWGSWVDNTFVPGVWADYEHSTTRQKSLYASARFSLADPLHLIAGARYTDWSIMGSTGDTSNNRVTPYVGLVYDINDTWSTYASYTDIFQPQTQKDINKKYLSPTTGKNYETGVKGDWYNSRLTASVSIFRIEQDNLGQSTGIAIPGGGGEFAYRTVDGVVSKGIEFEVNGAVTDNLQMTFGGSRYVVDDQDGKSVNPEQPRTSLKLFTRYQLPVLPELTVGGGVNWQNGIWQEGSGPQNTTLRAEQGSYALVNLFGRYQVTKQLAVQANINNLFDKEYSDYLAPYAVYGAPRSVSMTVNYAF</sequence>
<dbReference type="NCBIfam" id="TIGR01783">
    <property type="entry name" value="TonB-siderophor"/>
    <property type="match status" value="1"/>
</dbReference>
<keyword evidence="10 15" id="KW-0798">TonB box</keyword>
<comment type="similarity">
    <text evidence="2 14 17">Belongs to the TonB-dependent receptor family.</text>
</comment>
<feature type="short sequence motif" description="TonB C-terminal box" evidence="16">
    <location>
        <begin position="732"/>
        <end position="749"/>
    </location>
</feature>
<dbReference type="KEGG" id="ppar:A8F97_13655"/>
<dbReference type="InterPro" id="IPR037066">
    <property type="entry name" value="Plug_dom_sf"/>
</dbReference>
<evidence type="ECO:0000313" key="22">
    <source>
        <dbReference type="Proteomes" id="UP000269665"/>
    </source>
</evidence>
<keyword evidence="6 14" id="KW-0812">Transmembrane</keyword>
<feature type="domain" description="TonB-dependent receptor plug" evidence="20">
    <location>
        <begin position="89"/>
        <end position="189"/>
    </location>
</feature>
<reference evidence="21 22" key="1">
    <citation type="journal article" date="2018" name="BMC Genomics">
        <title>High genomic variability in the plant pathogenic bacterium Pectobacterium parmentieri deciphered from de novo assembled complete genomes.</title>
        <authorList>
            <person name="Zoledowska S."/>
            <person name="Motyka-Pomagruk A."/>
            <person name="Sledz W."/>
            <person name="Mengoni A."/>
            <person name="Lojkowska E."/>
        </authorList>
    </citation>
    <scope>NUCLEOTIDE SEQUENCE [LARGE SCALE GENOMIC DNA]</scope>
    <source>
        <strain evidence="21 22">IFB5626</strain>
    </source>
</reference>
<dbReference type="PROSITE" id="PS01156">
    <property type="entry name" value="TONB_DEPENDENT_REC_2"/>
    <property type="match status" value="1"/>
</dbReference>
<dbReference type="GeneID" id="45850510"/>